<gene>
    <name evidence="5" type="ORF">FYJ33_05280</name>
</gene>
<dbReference type="PANTHER" id="PTHR33392:SF6">
    <property type="entry name" value="POLYISOPRENYL-TEICHOIC ACID--PEPTIDOGLYCAN TEICHOIC ACID TRANSFERASE TAGU"/>
    <property type="match status" value="1"/>
</dbReference>
<reference evidence="5 6" key="1">
    <citation type="submission" date="2019-08" db="EMBL/GenBank/DDBJ databases">
        <title>In-depth cultivation of the pig gut microbiome towards novel bacterial diversity and tailored functional studies.</title>
        <authorList>
            <person name="Wylensek D."/>
            <person name="Hitch T.C.A."/>
            <person name="Clavel T."/>
        </authorList>
    </citation>
    <scope>NUCLEOTIDE SEQUENCE [LARGE SCALE GENOMIC DNA]</scope>
    <source>
        <strain evidence="5 6">WCA-383-APC-5B</strain>
    </source>
</reference>
<evidence type="ECO:0000256" key="1">
    <source>
        <dbReference type="ARBA" id="ARBA00006068"/>
    </source>
</evidence>
<evidence type="ECO:0000313" key="5">
    <source>
        <dbReference type="EMBL" id="MSR90839.1"/>
    </source>
</evidence>
<dbReference type="Pfam" id="PF13399">
    <property type="entry name" value="LytR_C"/>
    <property type="match status" value="1"/>
</dbReference>
<evidence type="ECO:0000259" key="3">
    <source>
        <dbReference type="Pfam" id="PF03816"/>
    </source>
</evidence>
<dbReference type="EMBL" id="VULX01000005">
    <property type="protein sequence ID" value="MSR90839.1"/>
    <property type="molecule type" value="Genomic_DNA"/>
</dbReference>
<feature type="domain" description="Cell envelope-related transcriptional attenuator" evidence="3">
    <location>
        <begin position="75"/>
        <end position="228"/>
    </location>
</feature>
<keyword evidence="6" id="KW-1185">Reference proteome</keyword>
<evidence type="ECO:0000256" key="2">
    <source>
        <dbReference type="SAM" id="Phobius"/>
    </source>
</evidence>
<proteinExistence type="inferred from homology"/>
<feature type="transmembrane region" description="Helical" evidence="2">
    <location>
        <begin position="12"/>
        <end position="32"/>
    </location>
</feature>
<comment type="similarity">
    <text evidence="1">Belongs to the LytR/CpsA/Psr (LCP) family.</text>
</comment>
<feature type="domain" description="LytR/CpsA/Psr regulator C-terminal" evidence="4">
    <location>
        <begin position="319"/>
        <end position="403"/>
    </location>
</feature>
<dbReference type="Gene3D" id="3.40.630.190">
    <property type="entry name" value="LCP protein"/>
    <property type="match status" value="1"/>
</dbReference>
<evidence type="ECO:0000259" key="4">
    <source>
        <dbReference type="Pfam" id="PF13399"/>
    </source>
</evidence>
<dbReference type="InterPro" id="IPR027381">
    <property type="entry name" value="LytR/CpsA/Psr_C"/>
</dbReference>
<dbReference type="PANTHER" id="PTHR33392">
    <property type="entry name" value="POLYISOPRENYL-TEICHOIC ACID--PEPTIDOGLYCAN TEICHOIC ACID TRANSFERASE TAGU"/>
    <property type="match status" value="1"/>
</dbReference>
<dbReference type="RefSeq" id="WP_154530722.1">
    <property type="nucleotide sequence ID" value="NZ_VULX01000005.1"/>
</dbReference>
<comment type="caution">
    <text evidence="5">The sequence shown here is derived from an EMBL/GenBank/DDBJ whole genome shotgun (WGS) entry which is preliminary data.</text>
</comment>
<keyword evidence="2" id="KW-1133">Transmembrane helix</keyword>
<dbReference type="InterPro" id="IPR050922">
    <property type="entry name" value="LytR/CpsA/Psr_CW_biosynth"/>
</dbReference>
<keyword evidence="2" id="KW-0812">Transmembrane</keyword>
<evidence type="ECO:0000313" key="6">
    <source>
        <dbReference type="Proteomes" id="UP000460287"/>
    </source>
</evidence>
<sequence length="405" mass="45213">MGKVNSENYKFKLRILSLLILAILICGGIFLYKNFLTNKILYEADKKKADKCINVLLVGLDIGDPTQKNNEKIKRTDTIMLVKFNPKTKKAIIVSIPRDILVVVNGKNQKINNVMALKGESGLRKQIESMLYQRIDYIVKVNYTGFRKMMDAIGGVNVDIDTDMKYDDITQNLHIDLKKGKNVHLNGQQCEHYFRWRKNNDGSGLSDGDLGRINNQHKFIEAVIAKCKSPSIILKVPGILKALPETIESDMSRDEMIGYGLNLLDLKSSNIKMVTLKGTPVNISKISYLKYNENSNREILDLISGDAPAEVADVKRENLKIEVLNGTSVNGLAASAANKLKADGYKNIKIGNSRSKCSESVIKLKNDKLKFIVANDTGIAKIENVEANDLGEYDAIIVLGKDYKK</sequence>
<keyword evidence="2" id="KW-0472">Membrane</keyword>
<dbReference type="InterPro" id="IPR004474">
    <property type="entry name" value="LytR_CpsA_psr"/>
</dbReference>
<dbReference type="Pfam" id="PF03816">
    <property type="entry name" value="LytR_cpsA_psr"/>
    <property type="match status" value="1"/>
</dbReference>
<name>A0A7X2T0S2_9CLOT</name>
<protein>
    <submittedName>
        <fullName evidence="5">LytR family transcriptional regulator</fullName>
    </submittedName>
</protein>
<dbReference type="AlphaFoldDB" id="A0A7X2T0S2"/>
<dbReference type="Gene3D" id="3.30.70.2390">
    <property type="match status" value="1"/>
</dbReference>
<dbReference type="NCBIfam" id="TIGR00350">
    <property type="entry name" value="lytR_cpsA_psr"/>
    <property type="match status" value="1"/>
</dbReference>
<dbReference type="Proteomes" id="UP000460287">
    <property type="component" value="Unassembled WGS sequence"/>
</dbReference>
<organism evidence="5 6">
    <name type="scientific">Inconstantimicrobium porci</name>
    <dbReference type="NCBI Taxonomy" id="2652291"/>
    <lineage>
        <taxon>Bacteria</taxon>
        <taxon>Bacillati</taxon>
        <taxon>Bacillota</taxon>
        <taxon>Clostridia</taxon>
        <taxon>Eubacteriales</taxon>
        <taxon>Clostridiaceae</taxon>
        <taxon>Inconstantimicrobium</taxon>
    </lineage>
</organism>
<accession>A0A7X2T0S2</accession>